<dbReference type="Proteomes" id="UP000006054">
    <property type="component" value="Chromosome"/>
</dbReference>
<name>I4AJK0_BERLS</name>
<evidence type="ECO:0000313" key="2">
    <source>
        <dbReference type="Proteomes" id="UP000006054"/>
    </source>
</evidence>
<keyword evidence="2" id="KW-1185">Reference proteome</keyword>
<reference evidence="2" key="1">
    <citation type="submission" date="2012-06" db="EMBL/GenBank/DDBJ databases">
        <title>The complete genome of Flexibacter litoralis DSM 6794.</title>
        <authorList>
            <person name="Lucas S."/>
            <person name="Copeland A."/>
            <person name="Lapidus A."/>
            <person name="Glavina del Rio T."/>
            <person name="Dalin E."/>
            <person name="Tice H."/>
            <person name="Bruce D."/>
            <person name="Goodwin L."/>
            <person name="Pitluck S."/>
            <person name="Peters L."/>
            <person name="Ovchinnikova G."/>
            <person name="Lu M."/>
            <person name="Kyrpides N."/>
            <person name="Mavromatis K."/>
            <person name="Ivanova N."/>
            <person name="Brettin T."/>
            <person name="Detter J.C."/>
            <person name="Han C."/>
            <person name="Larimer F."/>
            <person name="Land M."/>
            <person name="Hauser L."/>
            <person name="Markowitz V."/>
            <person name="Cheng J.-F."/>
            <person name="Hugenholtz P."/>
            <person name="Woyke T."/>
            <person name="Wu D."/>
            <person name="Spring S."/>
            <person name="Lang E."/>
            <person name="Kopitz M."/>
            <person name="Brambilla E."/>
            <person name="Klenk H.-P."/>
            <person name="Eisen J.A."/>
        </authorList>
    </citation>
    <scope>NUCLEOTIDE SEQUENCE [LARGE SCALE GENOMIC DNA]</scope>
    <source>
        <strain evidence="2">ATCC 23117 / DSM 6794 / NBRC 15988 / NCIMB 1366 / Sio-4</strain>
    </source>
</reference>
<accession>I4AJK0</accession>
<dbReference type="HOGENOM" id="CLU_3409365_0_0_10"/>
<dbReference type="EMBL" id="CP003345">
    <property type="protein sequence ID" value="AFM04135.1"/>
    <property type="molecule type" value="Genomic_DNA"/>
</dbReference>
<evidence type="ECO:0000313" key="1">
    <source>
        <dbReference type="EMBL" id="AFM04135.1"/>
    </source>
</evidence>
<gene>
    <name evidence="1" type="ordered locus">Fleli_1735</name>
</gene>
<dbReference type="KEGG" id="fli:Fleli_1735"/>
<sequence length="29" mass="3249">MSKYAVINWNAEKLKSVKRDILPSLGSAE</sequence>
<proteinExistence type="predicted"/>
<organism evidence="1 2">
    <name type="scientific">Bernardetia litoralis (strain ATCC 23117 / DSM 6794 / NBRC 15988 / NCIMB 1366 / Fx l1 / Sio-4)</name>
    <name type="common">Flexibacter litoralis</name>
    <dbReference type="NCBI Taxonomy" id="880071"/>
    <lineage>
        <taxon>Bacteria</taxon>
        <taxon>Pseudomonadati</taxon>
        <taxon>Bacteroidota</taxon>
        <taxon>Cytophagia</taxon>
        <taxon>Cytophagales</taxon>
        <taxon>Bernardetiaceae</taxon>
        <taxon>Bernardetia</taxon>
    </lineage>
</organism>
<dbReference type="STRING" id="880071.Fleli_1735"/>
<dbReference type="AlphaFoldDB" id="I4AJK0"/>
<protein>
    <submittedName>
        <fullName evidence="1">Uncharacterized protein</fullName>
    </submittedName>
</protein>